<comment type="caution">
    <text evidence="2">The sequence shown here is derived from an EMBL/GenBank/DDBJ whole genome shotgun (WGS) entry which is preliminary data.</text>
</comment>
<evidence type="ECO:0000259" key="1">
    <source>
        <dbReference type="Pfam" id="PF25298"/>
    </source>
</evidence>
<keyword evidence="3" id="KW-1185">Reference proteome</keyword>
<protein>
    <submittedName>
        <fullName evidence="2">(diamondback moth) hypothetical protein</fullName>
    </submittedName>
</protein>
<dbReference type="Proteomes" id="UP000653454">
    <property type="component" value="Unassembled WGS sequence"/>
</dbReference>
<reference evidence="2" key="1">
    <citation type="submission" date="2020-11" db="EMBL/GenBank/DDBJ databases">
        <authorList>
            <person name="Whiteford S."/>
        </authorList>
    </citation>
    <scope>NUCLEOTIDE SEQUENCE</scope>
</reference>
<evidence type="ECO:0000313" key="3">
    <source>
        <dbReference type="Proteomes" id="UP000653454"/>
    </source>
</evidence>
<dbReference type="InterPro" id="IPR057251">
    <property type="entry name" value="FP_C"/>
</dbReference>
<proteinExistence type="predicted"/>
<sequence length="195" mass="22752">MKKKMDVIEQEKKRDREYILFLEDKVEDLQKASRKCSMELKNVPKIKNENKEILSTMVTHLSSQLKVDLETKDIKDIYRTSSKADKTPIVVEFSSYILKTDLMNAAKKYNIMNKNNKLNASHLGQQSNSTPIYLSDHLTQKGSRLFYLARELSKAQNYKYCWTSLGNVFIRKDENAPIIKIINESQIQRLSENIK</sequence>
<dbReference type="AlphaFoldDB" id="A0A8S4FY68"/>
<accession>A0A8S4FY68</accession>
<evidence type="ECO:0000313" key="2">
    <source>
        <dbReference type="EMBL" id="CAG9133110.1"/>
    </source>
</evidence>
<feature type="domain" description="FP protein C-terminal" evidence="1">
    <location>
        <begin position="139"/>
        <end position="190"/>
    </location>
</feature>
<gene>
    <name evidence="2" type="ORF">PLXY2_LOCUS11341</name>
</gene>
<dbReference type="EMBL" id="CAJHNJ030000057">
    <property type="protein sequence ID" value="CAG9133110.1"/>
    <property type="molecule type" value="Genomic_DNA"/>
</dbReference>
<organism evidence="2 3">
    <name type="scientific">Plutella xylostella</name>
    <name type="common">Diamondback moth</name>
    <name type="synonym">Plutella maculipennis</name>
    <dbReference type="NCBI Taxonomy" id="51655"/>
    <lineage>
        <taxon>Eukaryota</taxon>
        <taxon>Metazoa</taxon>
        <taxon>Ecdysozoa</taxon>
        <taxon>Arthropoda</taxon>
        <taxon>Hexapoda</taxon>
        <taxon>Insecta</taxon>
        <taxon>Pterygota</taxon>
        <taxon>Neoptera</taxon>
        <taxon>Endopterygota</taxon>
        <taxon>Lepidoptera</taxon>
        <taxon>Glossata</taxon>
        <taxon>Ditrysia</taxon>
        <taxon>Yponomeutoidea</taxon>
        <taxon>Plutellidae</taxon>
        <taxon>Plutella</taxon>
    </lineage>
</organism>
<dbReference type="Pfam" id="PF25298">
    <property type="entry name" value="Baculo_FP_2nd"/>
    <property type="match status" value="1"/>
</dbReference>
<name>A0A8S4FY68_PLUXY</name>